<keyword evidence="5" id="KW-0464">Manganese</keyword>
<dbReference type="GO" id="GO:0016616">
    <property type="term" value="F:oxidoreductase activity, acting on the CH-OH group of donors, NAD or NADP as acceptor"/>
    <property type="evidence" value="ECO:0007669"/>
    <property type="project" value="InterPro"/>
</dbReference>
<protein>
    <recommendedName>
        <fullName evidence="7">Glycosyl hydrolase family 4 C-terminal domain-containing protein</fullName>
    </recommendedName>
</protein>
<dbReference type="EMBL" id="LHXO01000101">
    <property type="protein sequence ID" value="KXA93712.1"/>
    <property type="molecule type" value="Genomic_DNA"/>
</dbReference>
<dbReference type="PANTHER" id="PTHR32092:SF6">
    <property type="entry name" value="ALPHA-GALACTOSIDASE"/>
    <property type="match status" value="1"/>
</dbReference>
<dbReference type="AlphaFoldDB" id="A0A133UHI7"/>
<evidence type="ECO:0000256" key="6">
    <source>
        <dbReference type="ARBA" id="ARBA00023295"/>
    </source>
</evidence>
<accession>A0A133UHI7</accession>
<dbReference type="PANTHER" id="PTHR32092">
    <property type="entry name" value="6-PHOSPHO-BETA-GLUCOSIDASE-RELATED"/>
    <property type="match status" value="1"/>
</dbReference>
<evidence type="ECO:0000259" key="7">
    <source>
        <dbReference type="Pfam" id="PF11975"/>
    </source>
</evidence>
<dbReference type="GO" id="GO:0004553">
    <property type="term" value="F:hydrolase activity, hydrolyzing O-glycosyl compounds"/>
    <property type="evidence" value="ECO:0007669"/>
    <property type="project" value="InterPro"/>
</dbReference>
<name>A0A133UHI7_9EURY</name>
<dbReference type="InterPro" id="IPR022616">
    <property type="entry name" value="Glyco_hydro_4_C"/>
</dbReference>
<dbReference type="InterPro" id="IPR001088">
    <property type="entry name" value="Glyco_hydro_4"/>
</dbReference>
<feature type="domain" description="Glycosyl hydrolase family 4 C-terminal" evidence="7">
    <location>
        <begin position="12"/>
        <end position="64"/>
    </location>
</feature>
<dbReference type="SUPFAM" id="SSF56327">
    <property type="entry name" value="LDH C-terminal domain-like"/>
    <property type="match status" value="1"/>
</dbReference>
<keyword evidence="4" id="KW-0520">NAD</keyword>
<dbReference type="InterPro" id="IPR015955">
    <property type="entry name" value="Lactate_DH/Glyco_Ohase_4_C"/>
</dbReference>
<dbReference type="Pfam" id="PF11975">
    <property type="entry name" value="Glyco_hydro_4C"/>
    <property type="match status" value="1"/>
</dbReference>
<evidence type="ECO:0000256" key="4">
    <source>
        <dbReference type="ARBA" id="ARBA00023027"/>
    </source>
</evidence>
<keyword evidence="3" id="KW-0378">Hydrolase</keyword>
<keyword evidence="9" id="KW-1185">Reference proteome</keyword>
<evidence type="ECO:0000256" key="5">
    <source>
        <dbReference type="ARBA" id="ARBA00023211"/>
    </source>
</evidence>
<keyword evidence="6" id="KW-0326">Glycosidase</keyword>
<dbReference type="GO" id="GO:0005975">
    <property type="term" value="P:carbohydrate metabolic process"/>
    <property type="evidence" value="ECO:0007669"/>
    <property type="project" value="InterPro"/>
</dbReference>
<comment type="cofactor">
    <cofactor evidence="1">
        <name>NAD(+)</name>
        <dbReference type="ChEBI" id="CHEBI:57540"/>
    </cofactor>
</comment>
<dbReference type="Gene3D" id="3.90.110.10">
    <property type="entry name" value="Lactate dehydrogenase/glycoside hydrolase, family 4, C-terminal"/>
    <property type="match status" value="1"/>
</dbReference>
<dbReference type="Proteomes" id="UP000070284">
    <property type="component" value="Unassembled WGS sequence"/>
</dbReference>
<keyword evidence="2" id="KW-0479">Metal-binding</keyword>
<dbReference type="PATRIC" id="fig|1698264.3.peg.164"/>
<comment type="caution">
    <text evidence="8">The sequence shown here is derived from an EMBL/GenBank/DDBJ whole genome shotgun (WGS) entry which is preliminary data.</text>
</comment>
<evidence type="ECO:0000313" key="9">
    <source>
        <dbReference type="Proteomes" id="UP000070284"/>
    </source>
</evidence>
<reference evidence="8 9" key="1">
    <citation type="journal article" date="2016" name="Sci. Rep.">
        <title>Metabolic traits of an uncultured archaeal lineage -MSBL1- from brine pools of the Red Sea.</title>
        <authorList>
            <person name="Mwirichia R."/>
            <person name="Alam I."/>
            <person name="Rashid M."/>
            <person name="Vinu M."/>
            <person name="Ba-Alawi W."/>
            <person name="Anthony Kamau A."/>
            <person name="Kamanda Ngugi D."/>
            <person name="Goker M."/>
            <person name="Klenk H.P."/>
            <person name="Bajic V."/>
            <person name="Stingl U."/>
        </authorList>
    </citation>
    <scope>NUCLEOTIDE SEQUENCE [LARGE SCALE GENOMIC DNA]</scope>
    <source>
        <strain evidence="8">SCGC-AAA259E19</strain>
    </source>
</reference>
<evidence type="ECO:0000256" key="1">
    <source>
        <dbReference type="ARBA" id="ARBA00001911"/>
    </source>
</evidence>
<sequence length="76" mass="9026">MEVPYKELEWECAGINHMSWFTKLTHNGKDMYPKLRKKAQDPEIYRKDPVRFEMMLQFGYFVTSQVGISPNTFFSG</sequence>
<evidence type="ECO:0000256" key="3">
    <source>
        <dbReference type="ARBA" id="ARBA00022801"/>
    </source>
</evidence>
<evidence type="ECO:0000256" key="2">
    <source>
        <dbReference type="ARBA" id="ARBA00022723"/>
    </source>
</evidence>
<evidence type="ECO:0000313" key="8">
    <source>
        <dbReference type="EMBL" id="KXA93712.1"/>
    </source>
</evidence>
<proteinExistence type="predicted"/>
<gene>
    <name evidence="8" type="ORF">AKJ65_06035</name>
</gene>
<dbReference type="GO" id="GO:0046872">
    <property type="term" value="F:metal ion binding"/>
    <property type="evidence" value="ECO:0007669"/>
    <property type="project" value="UniProtKB-KW"/>
</dbReference>
<organism evidence="8 9">
    <name type="scientific">candidate division MSBL1 archaeon SCGC-AAA259E19</name>
    <dbReference type="NCBI Taxonomy" id="1698264"/>
    <lineage>
        <taxon>Archaea</taxon>
        <taxon>Methanobacteriati</taxon>
        <taxon>Methanobacteriota</taxon>
        <taxon>candidate division MSBL1</taxon>
    </lineage>
</organism>